<dbReference type="PANTHER" id="PTHR43757">
    <property type="entry name" value="AMINOMETHYLTRANSFERASE"/>
    <property type="match status" value="1"/>
</dbReference>
<comment type="similarity">
    <text evidence="1">Belongs to the GcvT family.</text>
</comment>
<evidence type="ECO:0000259" key="2">
    <source>
        <dbReference type="Pfam" id="PF01571"/>
    </source>
</evidence>
<feature type="domain" description="Aminomethyltransferase C-terminal" evidence="3">
    <location>
        <begin position="265"/>
        <end position="341"/>
    </location>
</feature>
<dbReference type="InterPro" id="IPR029043">
    <property type="entry name" value="GcvT/YgfZ_C"/>
</dbReference>
<dbReference type="SUPFAM" id="SSF103025">
    <property type="entry name" value="Folate-binding domain"/>
    <property type="match status" value="1"/>
</dbReference>
<dbReference type="EMBL" id="CVQI01013614">
    <property type="protein sequence ID" value="CRK22735.1"/>
    <property type="molecule type" value="Genomic_DNA"/>
</dbReference>
<accession>A0A0G4LM14</accession>
<dbReference type="AlphaFoldDB" id="A0A0G4LM14"/>
<dbReference type="GO" id="GO:0005739">
    <property type="term" value="C:mitochondrion"/>
    <property type="evidence" value="ECO:0007669"/>
    <property type="project" value="TreeGrafter"/>
</dbReference>
<evidence type="ECO:0000259" key="3">
    <source>
        <dbReference type="Pfam" id="PF08669"/>
    </source>
</evidence>
<dbReference type="Gene3D" id="3.30.70.1400">
    <property type="entry name" value="Aminomethyltransferase beta-barrel domains"/>
    <property type="match status" value="1"/>
</dbReference>
<dbReference type="Gene3D" id="2.40.30.110">
    <property type="entry name" value="Aminomethyltransferase beta-barrel domains"/>
    <property type="match status" value="1"/>
</dbReference>
<gene>
    <name evidence="4" type="ORF">BN1723_018015</name>
</gene>
<dbReference type="Pfam" id="PF08669">
    <property type="entry name" value="GCV_T_C"/>
    <property type="match status" value="1"/>
</dbReference>
<dbReference type="InterPro" id="IPR013977">
    <property type="entry name" value="GcvT_C"/>
</dbReference>
<name>A0A0G4LM14_VERLO</name>
<feature type="domain" description="GCVT N-terminal" evidence="2">
    <location>
        <begin position="110"/>
        <end position="246"/>
    </location>
</feature>
<dbReference type="Pfam" id="PF01571">
    <property type="entry name" value="GCV_T"/>
    <property type="match status" value="1"/>
</dbReference>
<dbReference type="Gene3D" id="3.30.1360.120">
    <property type="entry name" value="Probable tRNA modification gtpase trme, domain 1"/>
    <property type="match status" value="1"/>
</dbReference>
<sequence>METENRIPMCHRYDSVKFYERKVEELKMNRDYWAPWLKEQFTYHVIPTVLNHPFLYIIGAQHNPNLGIPNTFWRRSSEQALLHATWIVRMIDMVVDKQVALVDPFFGHAAAIAATVRDITGGTCCIGLWGPRAPAVLASLSPDDLSETGLPPSRAKTATVAQIPVTVMNVSFVGERGCEIHTTAEHGQRLWDLLWHAGQAHGVVAAGRAALNALRLEAGFRSYGSDVTTEHNPLEAGLALAVDADKTGYVGYEALRRLSAVKPSRRLRCFTVDDGQSVVLGKEPVYVGGKVAGYVTNAAFGLTVGKPIAFGYLPIEVNVGDGVEIEYFGRRIKATVVAEPLHQQGAIRTETGLQRDEQARPVLRSRL</sequence>
<evidence type="ECO:0008006" key="6">
    <source>
        <dbReference type="Google" id="ProtNLM"/>
    </source>
</evidence>
<organism evidence="4 5">
    <name type="scientific">Verticillium longisporum</name>
    <name type="common">Verticillium dahliae var. longisporum</name>
    <dbReference type="NCBI Taxonomy" id="100787"/>
    <lineage>
        <taxon>Eukaryota</taxon>
        <taxon>Fungi</taxon>
        <taxon>Dikarya</taxon>
        <taxon>Ascomycota</taxon>
        <taxon>Pezizomycotina</taxon>
        <taxon>Sordariomycetes</taxon>
        <taxon>Hypocreomycetidae</taxon>
        <taxon>Glomerellales</taxon>
        <taxon>Plectosphaerellaceae</taxon>
        <taxon>Verticillium</taxon>
    </lineage>
</organism>
<dbReference type="InterPro" id="IPR027266">
    <property type="entry name" value="TrmE/GcvT-like"/>
</dbReference>
<dbReference type="CDD" id="cd12148">
    <property type="entry name" value="fungal_TF_MHR"/>
    <property type="match status" value="1"/>
</dbReference>
<protein>
    <recommendedName>
        <fullName evidence="6">Glycine cleavage T-protein C-terminal barrel domain-containing protein</fullName>
    </recommendedName>
</protein>
<evidence type="ECO:0000313" key="4">
    <source>
        <dbReference type="EMBL" id="CRK22735.1"/>
    </source>
</evidence>
<dbReference type="Proteomes" id="UP000045706">
    <property type="component" value="Unassembled WGS sequence"/>
</dbReference>
<evidence type="ECO:0000256" key="1">
    <source>
        <dbReference type="ARBA" id="ARBA00008609"/>
    </source>
</evidence>
<dbReference type="InterPro" id="IPR006222">
    <property type="entry name" value="GCVT_N"/>
</dbReference>
<dbReference type="SUPFAM" id="SSF101790">
    <property type="entry name" value="Aminomethyltransferase beta-barrel domain"/>
    <property type="match status" value="1"/>
</dbReference>
<proteinExistence type="inferred from homology"/>
<dbReference type="PANTHER" id="PTHR43757:SF2">
    <property type="entry name" value="AMINOMETHYLTRANSFERASE, MITOCHONDRIAL"/>
    <property type="match status" value="1"/>
</dbReference>
<reference evidence="5" key="1">
    <citation type="submission" date="2015-05" db="EMBL/GenBank/DDBJ databases">
        <authorList>
            <person name="Fogelqvist Johan"/>
        </authorList>
    </citation>
    <scope>NUCLEOTIDE SEQUENCE [LARGE SCALE GENOMIC DNA]</scope>
</reference>
<dbReference type="InterPro" id="IPR028896">
    <property type="entry name" value="GcvT/YgfZ/DmdA"/>
</dbReference>
<evidence type="ECO:0000313" key="5">
    <source>
        <dbReference type="Proteomes" id="UP000045706"/>
    </source>
</evidence>